<dbReference type="PANTHER" id="PTHR46577:SF1">
    <property type="entry name" value="HTH-TYPE TRANSCRIPTIONAL REGULATORY PROTEIN GABR"/>
    <property type="match status" value="1"/>
</dbReference>
<organism evidence="7 8">
    <name type="scientific">Alkaliphilus hydrothermalis</name>
    <dbReference type="NCBI Taxonomy" id="1482730"/>
    <lineage>
        <taxon>Bacteria</taxon>
        <taxon>Bacillati</taxon>
        <taxon>Bacillota</taxon>
        <taxon>Clostridia</taxon>
        <taxon>Peptostreptococcales</taxon>
        <taxon>Natronincolaceae</taxon>
        <taxon>Alkaliphilus</taxon>
    </lineage>
</organism>
<dbReference type="InterPro" id="IPR000524">
    <property type="entry name" value="Tscrpt_reg_HTH_GntR"/>
</dbReference>
<dbReference type="InterPro" id="IPR051446">
    <property type="entry name" value="HTH_trans_reg/aminotransferase"/>
</dbReference>
<dbReference type="InterPro" id="IPR015422">
    <property type="entry name" value="PyrdxlP-dep_Trfase_small"/>
</dbReference>
<keyword evidence="3" id="KW-0805">Transcription regulation</keyword>
<dbReference type="CDD" id="cd07377">
    <property type="entry name" value="WHTH_GntR"/>
    <property type="match status" value="1"/>
</dbReference>
<dbReference type="Pfam" id="PF00155">
    <property type="entry name" value="Aminotran_1_2"/>
    <property type="match status" value="1"/>
</dbReference>
<dbReference type="SUPFAM" id="SSF46785">
    <property type="entry name" value="Winged helix' DNA-binding domain"/>
    <property type="match status" value="1"/>
</dbReference>
<dbReference type="Gene3D" id="1.10.10.10">
    <property type="entry name" value="Winged helix-like DNA-binding domain superfamily/Winged helix DNA-binding domain"/>
    <property type="match status" value="1"/>
</dbReference>
<keyword evidence="2" id="KW-0663">Pyridoxal phosphate</keyword>
<dbReference type="Proteomes" id="UP001314796">
    <property type="component" value="Unassembled WGS sequence"/>
</dbReference>
<dbReference type="Gene3D" id="3.90.1150.10">
    <property type="entry name" value="Aspartate Aminotransferase, domain 1"/>
    <property type="match status" value="1"/>
</dbReference>
<comment type="caution">
    <text evidence="7">The sequence shown here is derived from an EMBL/GenBank/DDBJ whole genome shotgun (WGS) entry which is preliminary data.</text>
</comment>
<evidence type="ECO:0000313" key="8">
    <source>
        <dbReference type="Proteomes" id="UP001314796"/>
    </source>
</evidence>
<dbReference type="Pfam" id="PF00392">
    <property type="entry name" value="GntR"/>
    <property type="match status" value="1"/>
</dbReference>
<keyword evidence="4 7" id="KW-0238">DNA-binding</keyword>
<dbReference type="PROSITE" id="PS50949">
    <property type="entry name" value="HTH_GNTR"/>
    <property type="match status" value="1"/>
</dbReference>
<evidence type="ECO:0000256" key="3">
    <source>
        <dbReference type="ARBA" id="ARBA00023015"/>
    </source>
</evidence>
<evidence type="ECO:0000259" key="6">
    <source>
        <dbReference type="PROSITE" id="PS50949"/>
    </source>
</evidence>
<proteinExistence type="inferred from homology"/>
<dbReference type="InterPro" id="IPR036388">
    <property type="entry name" value="WH-like_DNA-bd_sf"/>
</dbReference>
<feature type="domain" description="HTH gntR-type" evidence="6">
    <location>
        <begin position="20"/>
        <end position="88"/>
    </location>
</feature>
<accession>A0ABS2NSE2</accession>
<comment type="similarity">
    <text evidence="1">In the C-terminal section; belongs to the class-I pyridoxal-phosphate-dependent aminotransferase family.</text>
</comment>
<keyword evidence="5" id="KW-0804">Transcription</keyword>
<evidence type="ECO:0000256" key="4">
    <source>
        <dbReference type="ARBA" id="ARBA00023125"/>
    </source>
</evidence>
<dbReference type="InterPro" id="IPR004839">
    <property type="entry name" value="Aminotransferase_I/II_large"/>
</dbReference>
<evidence type="ECO:0000313" key="7">
    <source>
        <dbReference type="EMBL" id="MBM7615856.1"/>
    </source>
</evidence>
<dbReference type="SMART" id="SM00345">
    <property type="entry name" value="HTH_GNTR"/>
    <property type="match status" value="1"/>
</dbReference>
<reference evidence="7 8" key="1">
    <citation type="submission" date="2021-01" db="EMBL/GenBank/DDBJ databases">
        <title>Genomic Encyclopedia of Type Strains, Phase IV (KMG-IV): sequencing the most valuable type-strain genomes for metagenomic binning, comparative biology and taxonomic classification.</title>
        <authorList>
            <person name="Goeker M."/>
        </authorList>
    </citation>
    <scope>NUCLEOTIDE SEQUENCE [LARGE SCALE GENOMIC DNA]</scope>
    <source>
        <strain evidence="7 8">DSM 25890</strain>
    </source>
</reference>
<dbReference type="PANTHER" id="PTHR46577">
    <property type="entry name" value="HTH-TYPE TRANSCRIPTIONAL REGULATORY PROTEIN GABR"/>
    <property type="match status" value="1"/>
</dbReference>
<sequence>MIEYLGHKIEWVPTLRNSKKAIYLQIAESIEEDIRSGKLPTGYKLPPQRLIANYLNINHSTVTKAYKYCEAKGIIHGVMGKGTFVSNTFGIPETVLSESKGKTIEMGLLQPLYETNDLLASMIEELSPFFDKEVMYKYSDASGNSKHKHIASKWLKKLNIYSDPDRMIITSGAQNALFTILMTDFNNGDKIAVDELTYTGIRNSAIQLGIDLIPIEGDDDGMLPLTLEKAIIKYNIKGIYVIPDCHNPTTNIMSMNRRNGLAHLIQKYNLIAIEDSVFRFTTNLSLPTIYSLVPKNCYHIASISKMINPGFRIAYLLLPEIANYKRLVHSLHNLLFMPSSITAEIVSCLQSSHKLDELLEIRRKLLINKNKIFDKVFQLDVSKDSSMSLFRFITIPQKLTKNIDIEKEFLKFGIQIYSADRFRILGDRGITGIRVSISSSESDKTLEEELLQVKRVILL</sequence>
<protein>
    <submittedName>
        <fullName evidence="7">DNA-binding transcriptional MocR family regulator</fullName>
    </submittedName>
</protein>
<dbReference type="EMBL" id="JAFBEE010000019">
    <property type="protein sequence ID" value="MBM7615856.1"/>
    <property type="molecule type" value="Genomic_DNA"/>
</dbReference>
<gene>
    <name evidence="7" type="ORF">JOC73_002430</name>
</gene>
<dbReference type="GO" id="GO:0003677">
    <property type="term" value="F:DNA binding"/>
    <property type="evidence" value="ECO:0007669"/>
    <property type="project" value="UniProtKB-KW"/>
</dbReference>
<dbReference type="InterPro" id="IPR015424">
    <property type="entry name" value="PyrdxlP-dep_Trfase"/>
</dbReference>
<evidence type="ECO:0000256" key="2">
    <source>
        <dbReference type="ARBA" id="ARBA00022898"/>
    </source>
</evidence>
<dbReference type="SUPFAM" id="SSF53383">
    <property type="entry name" value="PLP-dependent transferases"/>
    <property type="match status" value="1"/>
</dbReference>
<evidence type="ECO:0000256" key="1">
    <source>
        <dbReference type="ARBA" id="ARBA00005384"/>
    </source>
</evidence>
<dbReference type="InterPro" id="IPR015421">
    <property type="entry name" value="PyrdxlP-dep_Trfase_major"/>
</dbReference>
<name>A0ABS2NSE2_9FIRM</name>
<keyword evidence="8" id="KW-1185">Reference proteome</keyword>
<evidence type="ECO:0000256" key="5">
    <source>
        <dbReference type="ARBA" id="ARBA00023163"/>
    </source>
</evidence>
<dbReference type="InterPro" id="IPR036390">
    <property type="entry name" value="WH_DNA-bd_sf"/>
</dbReference>
<dbReference type="RefSeq" id="WP_204403524.1">
    <property type="nucleotide sequence ID" value="NZ_JAFBEE010000019.1"/>
</dbReference>
<dbReference type="Gene3D" id="3.40.640.10">
    <property type="entry name" value="Type I PLP-dependent aspartate aminotransferase-like (Major domain)"/>
    <property type="match status" value="1"/>
</dbReference>
<dbReference type="CDD" id="cd00609">
    <property type="entry name" value="AAT_like"/>
    <property type="match status" value="1"/>
</dbReference>